<evidence type="ECO:0000256" key="1">
    <source>
        <dbReference type="ARBA" id="ARBA00022741"/>
    </source>
</evidence>
<dbReference type="InterPro" id="IPR014001">
    <property type="entry name" value="Helicase_ATP-bd"/>
</dbReference>
<dbReference type="Proteomes" id="UP000011185">
    <property type="component" value="Unassembled WGS sequence"/>
</dbReference>
<name>L7JUX9_TRAHO</name>
<dbReference type="SMART" id="SM00487">
    <property type="entry name" value="DEXDc"/>
    <property type="match status" value="1"/>
</dbReference>
<evidence type="ECO:0000256" key="2">
    <source>
        <dbReference type="ARBA" id="ARBA00022801"/>
    </source>
</evidence>
<dbReference type="PANTHER" id="PTHR45629:SF7">
    <property type="entry name" value="DNA EXCISION REPAIR PROTEIN ERCC-6-RELATED"/>
    <property type="match status" value="1"/>
</dbReference>
<keyword evidence="3" id="KW-0067">ATP-binding</keyword>
<dbReference type="EMBL" id="JH994035">
    <property type="protein sequence ID" value="ELQ74572.1"/>
    <property type="molecule type" value="Genomic_DNA"/>
</dbReference>
<dbReference type="OMA" id="HWIRELT"/>
<dbReference type="InterPro" id="IPR050496">
    <property type="entry name" value="SNF2_RAD54_helicase_repair"/>
</dbReference>
<organism evidence="5 6">
    <name type="scientific">Trachipleistophora hominis</name>
    <name type="common">Microsporidian parasite</name>
    <dbReference type="NCBI Taxonomy" id="72359"/>
    <lineage>
        <taxon>Eukaryota</taxon>
        <taxon>Fungi</taxon>
        <taxon>Fungi incertae sedis</taxon>
        <taxon>Microsporidia</taxon>
        <taxon>Pleistophoridae</taxon>
        <taxon>Trachipleistophora</taxon>
    </lineage>
</organism>
<dbReference type="InterPro" id="IPR049730">
    <property type="entry name" value="SNF2/RAD54-like_C"/>
</dbReference>
<keyword evidence="6" id="KW-1185">Reference proteome</keyword>
<keyword evidence="1" id="KW-0547">Nucleotide-binding</keyword>
<dbReference type="EC" id="3.6.4.13" evidence="5"/>
<gene>
    <name evidence="5" type="ORF">THOM_2484</name>
</gene>
<evidence type="ECO:0000313" key="6">
    <source>
        <dbReference type="Proteomes" id="UP000011185"/>
    </source>
</evidence>
<dbReference type="VEuPathDB" id="MicrosporidiaDB:THOM_2484"/>
<dbReference type="GO" id="GO:0016787">
    <property type="term" value="F:hydrolase activity"/>
    <property type="evidence" value="ECO:0007669"/>
    <property type="project" value="UniProtKB-KW"/>
</dbReference>
<dbReference type="InterPro" id="IPR027417">
    <property type="entry name" value="P-loop_NTPase"/>
</dbReference>
<dbReference type="STRING" id="72359.L7JUX9"/>
<sequence>MVQMEKTRQELVRSLRLVDEMEADEKNEQNYDLHAKDGPESFVYLLGEMNKTEPDERFTRFVHRIRSVEKLYKDHFGVEDVESHLREEHVLIVQPKDEDEAVGAIYCPAYVYNFLLPFQQTALTWFCSLFMGKHGGILADEMGLGKTIQAIAFLSSLLHSNKIGGVLILCPTTLLEQWFLEIRRIYPFVRTIILHNSFIESIDKTLDQKIIDGRMGENFRKTIVVASYEGFKIFFNKIRGLNLDILILDEGHKIKNFNTQTFKYIKTYNCLTYILTGTPVQNNLRELWSLFNITNKHLLGSYTDFHEQFEDVILKGTRRKADKKEKENSAQRTAYLKSLIAPYILRRTKKGTNLPKKYEKIAFCPMTTDQISMYKEFIESKTVSDIIKGSRNVFYGLDVLRKITNHPSLYKKGVHGESGKMHMLAALLKKWYEGVKDDGLNAEPRENSDRMPMNKVLIFSQSLEMLSIIESFIASNKYAYLRMDGTTSLMERKRRLDMFTKKDYFIFFSPPGWAA</sequence>
<evidence type="ECO:0000313" key="5">
    <source>
        <dbReference type="EMBL" id="ELQ74572.1"/>
    </source>
</evidence>
<dbReference type="PANTHER" id="PTHR45629">
    <property type="entry name" value="SNF2/RAD54 FAMILY MEMBER"/>
    <property type="match status" value="1"/>
</dbReference>
<proteinExistence type="predicted"/>
<dbReference type="AlphaFoldDB" id="L7JUX9"/>
<dbReference type="InParanoid" id="L7JUX9"/>
<dbReference type="PROSITE" id="PS51192">
    <property type="entry name" value="HELICASE_ATP_BIND_1"/>
    <property type="match status" value="1"/>
</dbReference>
<dbReference type="EC" id="3.6.4.12" evidence="5"/>
<dbReference type="Gene3D" id="3.40.50.10810">
    <property type="entry name" value="Tandem AAA-ATPase domain"/>
    <property type="match status" value="1"/>
</dbReference>
<dbReference type="Pfam" id="PF00176">
    <property type="entry name" value="SNF2-rel_dom"/>
    <property type="match status" value="1"/>
</dbReference>
<dbReference type="InterPro" id="IPR038718">
    <property type="entry name" value="SNF2-like_sf"/>
</dbReference>
<protein>
    <submittedName>
        <fullName evidence="5">Transcription-coupled repair protein CSB/RAD26 (Contains SNF2 family DNA-dependent ATPase domain)</fullName>
        <ecNumber evidence="5">3.6.4.12</ecNumber>
        <ecNumber evidence="5">3.6.4.13</ecNumber>
    </submittedName>
</protein>
<dbReference type="SUPFAM" id="SSF52540">
    <property type="entry name" value="P-loop containing nucleoside triphosphate hydrolases"/>
    <property type="match status" value="2"/>
</dbReference>
<dbReference type="CDD" id="cd18793">
    <property type="entry name" value="SF2_C_SNF"/>
    <property type="match status" value="1"/>
</dbReference>
<dbReference type="GO" id="GO:0005524">
    <property type="term" value="F:ATP binding"/>
    <property type="evidence" value="ECO:0007669"/>
    <property type="project" value="InterPro"/>
</dbReference>
<keyword evidence="2 5" id="KW-0378">Hydrolase</keyword>
<dbReference type="HOGENOM" id="CLU_000315_17_8_1"/>
<reference evidence="5 6" key="1">
    <citation type="journal article" date="2012" name="PLoS Pathog.">
        <title>The genome of the obligate intracellular parasite Trachipleistophora hominis: new insights into microsporidian genome dynamics and reductive evolution.</title>
        <authorList>
            <person name="Heinz E."/>
            <person name="Williams T.A."/>
            <person name="Nakjang S."/>
            <person name="Noel C.J."/>
            <person name="Swan D.C."/>
            <person name="Goldberg A.V."/>
            <person name="Harris S.R."/>
            <person name="Weinmaier T."/>
            <person name="Markert S."/>
            <person name="Becher D."/>
            <person name="Bernhardt J."/>
            <person name="Dagan T."/>
            <person name="Hacker C."/>
            <person name="Lucocq J.M."/>
            <person name="Schweder T."/>
            <person name="Rattei T."/>
            <person name="Hall N."/>
            <person name="Hirt R.P."/>
            <person name="Embley T.M."/>
        </authorList>
    </citation>
    <scope>NUCLEOTIDE SEQUENCE [LARGE SCALE GENOMIC DNA]</scope>
</reference>
<dbReference type="GO" id="GO:0003724">
    <property type="term" value="F:RNA helicase activity"/>
    <property type="evidence" value="ECO:0007669"/>
    <property type="project" value="UniProtKB-EC"/>
</dbReference>
<evidence type="ECO:0000256" key="3">
    <source>
        <dbReference type="ARBA" id="ARBA00022840"/>
    </source>
</evidence>
<dbReference type="GO" id="GO:0003678">
    <property type="term" value="F:DNA helicase activity"/>
    <property type="evidence" value="ECO:0007669"/>
    <property type="project" value="UniProtKB-EC"/>
</dbReference>
<dbReference type="Gene3D" id="3.40.50.300">
    <property type="entry name" value="P-loop containing nucleotide triphosphate hydrolases"/>
    <property type="match status" value="1"/>
</dbReference>
<evidence type="ECO:0000259" key="4">
    <source>
        <dbReference type="PROSITE" id="PS51192"/>
    </source>
</evidence>
<accession>L7JUX9</accession>
<dbReference type="InterPro" id="IPR000330">
    <property type="entry name" value="SNF2_N"/>
</dbReference>
<dbReference type="OrthoDB" id="413460at2759"/>
<feature type="domain" description="Helicase ATP-binding" evidence="4">
    <location>
        <begin position="127"/>
        <end position="297"/>
    </location>
</feature>